<name>A0A699V9H4_TANCI</name>
<evidence type="ECO:0000313" key="1">
    <source>
        <dbReference type="EMBL" id="GFD30268.1"/>
    </source>
</evidence>
<feature type="non-terminal residue" evidence="1">
    <location>
        <position position="1"/>
    </location>
</feature>
<sequence>RGYHKQYASLTHTTPEQHMVPTAVLTQSKPVFNTAVRPVSAAMPKINVTRPRYAHHVVTKSKSPIRRHITRSLSSNTSNSPLRVTAVKAPVVSAAQ</sequence>
<accession>A0A699V9H4</accession>
<dbReference type="EMBL" id="BKCJ011402373">
    <property type="protein sequence ID" value="GFD30268.1"/>
    <property type="molecule type" value="Genomic_DNA"/>
</dbReference>
<dbReference type="AlphaFoldDB" id="A0A699V9H4"/>
<gene>
    <name evidence="1" type="ORF">Tci_902237</name>
</gene>
<organism evidence="1">
    <name type="scientific">Tanacetum cinerariifolium</name>
    <name type="common">Dalmatian daisy</name>
    <name type="synonym">Chrysanthemum cinerariifolium</name>
    <dbReference type="NCBI Taxonomy" id="118510"/>
    <lineage>
        <taxon>Eukaryota</taxon>
        <taxon>Viridiplantae</taxon>
        <taxon>Streptophyta</taxon>
        <taxon>Embryophyta</taxon>
        <taxon>Tracheophyta</taxon>
        <taxon>Spermatophyta</taxon>
        <taxon>Magnoliopsida</taxon>
        <taxon>eudicotyledons</taxon>
        <taxon>Gunneridae</taxon>
        <taxon>Pentapetalae</taxon>
        <taxon>asterids</taxon>
        <taxon>campanulids</taxon>
        <taxon>Asterales</taxon>
        <taxon>Asteraceae</taxon>
        <taxon>Asteroideae</taxon>
        <taxon>Anthemideae</taxon>
        <taxon>Anthemidinae</taxon>
        <taxon>Tanacetum</taxon>
    </lineage>
</organism>
<comment type="caution">
    <text evidence="1">The sequence shown here is derived from an EMBL/GenBank/DDBJ whole genome shotgun (WGS) entry which is preliminary data.</text>
</comment>
<proteinExistence type="predicted"/>
<protein>
    <submittedName>
        <fullName evidence="1">Uncharacterized protein</fullName>
    </submittedName>
</protein>
<feature type="non-terminal residue" evidence="1">
    <location>
        <position position="96"/>
    </location>
</feature>
<reference evidence="1" key="1">
    <citation type="journal article" date="2019" name="Sci. Rep.">
        <title>Draft genome of Tanacetum cinerariifolium, the natural source of mosquito coil.</title>
        <authorList>
            <person name="Yamashiro T."/>
            <person name="Shiraishi A."/>
            <person name="Satake H."/>
            <person name="Nakayama K."/>
        </authorList>
    </citation>
    <scope>NUCLEOTIDE SEQUENCE</scope>
</reference>